<evidence type="ECO:0000256" key="6">
    <source>
        <dbReference type="ARBA" id="ARBA00022840"/>
    </source>
</evidence>
<protein>
    <submittedName>
        <fullName evidence="13">ABC transporter family protein</fullName>
    </submittedName>
</protein>
<feature type="transmembrane region" description="Helical" evidence="10">
    <location>
        <begin position="171"/>
        <end position="195"/>
    </location>
</feature>
<dbReference type="InterPro" id="IPR036640">
    <property type="entry name" value="ABC1_TM_sf"/>
</dbReference>
<dbReference type="GO" id="GO:0005524">
    <property type="term" value="F:ATP binding"/>
    <property type="evidence" value="ECO:0007669"/>
    <property type="project" value="UniProtKB-KW"/>
</dbReference>
<evidence type="ECO:0000259" key="12">
    <source>
        <dbReference type="PROSITE" id="PS50929"/>
    </source>
</evidence>
<dbReference type="FunCoup" id="A7AQ35">
    <property type="interactions" value="184"/>
</dbReference>
<evidence type="ECO:0000256" key="9">
    <source>
        <dbReference type="SAM" id="MobiDB-lite"/>
    </source>
</evidence>
<feature type="transmembrane region" description="Helical" evidence="10">
    <location>
        <begin position="55"/>
        <end position="78"/>
    </location>
</feature>
<dbReference type="RefSeq" id="XP_001612237.1">
    <property type="nucleotide sequence ID" value="XM_001612187.1"/>
</dbReference>
<comment type="caution">
    <text evidence="13">The sequence shown here is derived from an EMBL/GenBank/DDBJ whole genome shotgun (WGS) entry which is preliminary data.</text>
</comment>
<evidence type="ECO:0000256" key="4">
    <source>
        <dbReference type="ARBA" id="ARBA00022692"/>
    </source>
</evidence>
<keyword evidence="2" id="KW-0813">Transport</keyword>
<keyword evidence="5" id="KW-0547">Nucleotide-binding</keyword>
<dbReference type="InterPro" id="IPR003439">
    <property type="entry name" value="ABC_transporter-like_ATP-bd"/>
</dbReference>
<feature type="region of interest" description="Disordered" evidence="9">
    <location>
        <begin position="632"/>
        <end position="655"/>
    </location>
</feature>
<dbReference type="SMART" id="SM00382">
    <property type="entry name" value="AAA"/>
    <property type="match status" value="1"/>
</dbReference>
<feature type="transmembrane region" description="Helical" evidence="10">
    <location>
        <begin position="98"/>
        <end position="114"/>
    </location>
</feature>
<reference evidence="14" key="3">
    <citation type="journal article" date="2021" name="Int. J. Parasitol.">
        <title>Comparative analysis of gene expression between Babesia bovis blood stages and kinetes allowed by improved genome annotation.</title>
        <authorList>
            <person name="Ueti M.W."/>
            <person name="Johnson W.C."/>
            <person name="Kappmeyer L.S."/>
            <person name="Herndon D.R."/>
            <person name="Mousel M.R."/>
            <person name="Reif K.E."/>
            <person name="Taus N.S."/>
            <person name="Ifeonu O.O."/>
            <person name="Silva J.C."/>
            <person name="Suarez C.E."/>
            <person name="Brayton K.A."/>
        </authorList>
    </citation>
    <scope>NUCLEOTIDE SEQUENCE [LARGE SCALE GENOMIC DNA]</scope>
</reference>
<dbReference type="Pfam" id="PF00005">
    <property type="entry name" value="ABC_tran"/>
    <property type="match status" value="1"/>
</dbReference>
<keyword evidence="7 10" id="KW-1133">Transmembrane helix</keyword>
<dbReference type="GO" id="GO:0140359">
    <property type="term" value="F:ABC-type transporter activity"/>
    <property type="evidence" value="ECO:0007669"/>
    <property type="project" value="InterPro"/>
</dbReference>
<sequence length="655" mass="73512">MGKCPITGRGSSSEADAFRVDISDDTVRATKGDIIDMMKPFYWPGKPTDSKHKRVVLRSFVLLAVFFLFAGKACHLLAPVFLGQTVNSLKEGEGEKSLYYLLAMALLFFSGTLCDEMRNLLYSYVQCHGLTTLAETFYSHMYTMDYQWFLSAKGGEVIRCMTRGLESMRDLTRFGVLLMVPTLLEATCVCILFAAYFQDPWLTLTVIIGLILYTAVTIGATNWRNKTRRAEAERDDEMHSISNDGMNNFDTVKYFTNEKYEVDRYTEVVRQHQKCQWRVISSLSLLNISQEILKQSTVGLCLMFAVMAVKQNKMSVGQMVSIQTYLFYLYRPLFLLGTMYAAICRAVAGIQSAANMLKCQPTVVDRPDAIQISLDNGTDESMPMIQFQDVCFTFPEKVGLESKVTLKNINFALPKGKSMAIVGPTGSGKTTLSLLLCRLYDPTSGKILINGTDIADVTQESLRKNIGVVSQNTMLFHASLRENLKYAKLDATDYEIYEALRRASFLDRVMALPEKLDTVVGERGMRLSGGEKQRVSIARCFLKDPPILILDEATSALDSKTEADIQSALFMLFHNRTVITIAHRLSTIVDCDSIMYIEAGEIKEFGSHDDLMEKAGYYKSLWDAQLKATPLMSRSSTGKNERSAQSSQEQPKFNS</sequence>
<evidence type="ECO:0000259" key="11">
    <source>
        <dbReference type="PROSITE" id="PS50893"/>
    </source>
</evidence>
<dbReference type="Proteomes" id="UP000002173">
    <property type="component" value="Unassembled WGS sequence"/>
</dbReference>
<name>A7AQ35_BABBO</name>
<dbReference type="CDD" id="cd18560">
    <property type="entry name" value="ABC_6TM_ATM1_ABCB7_HMT1_ABCB6"/>
    <property type="match status" value="1"/>
</dbReference>
<dbReference type="KEGG" id="bbo:BBOV_III011170"/>
<dbReference type="PANTHER" id="PTHR24221">
    <property type="entry name" value="ATP-BINDING CASSETTE SUB-FAMILY B"/>
    <property type="match status" value="1"/>
</dbReference>
<dbReference type="SUPFAM" id="SSF90123">
    <property type="entry name" value="ABC transporter transmembrane region"/>
    <property type="match status" value="1"/>
</dbReference>
<evidence type="ECO:0000256" key="2">
    <source>
        <dbReference type="ARBA" id="ARBA00022448"/>
    </source>
</evidence>
<keyword evidence="8 10" id="KW-0472">Membrane</keyword>
<evidence type="ECO:0000256" key="1">
    <source>
        <dbReference type="ARBA" id="ARBA00004651"/>
    </source>
</evidence>
<dbReference type="Gene3D" id="3.40.50.300">
    <property type="entry name" value="P-loop containing nucleotide triphosphate hydrolases"/>
    <property type="match status" value="1"/>
</dbReference>
<dbReference type="PROSITE" id="PS50929">
    <property type="entry name" value="ABC_TM1F"/>
    <property type="match status" value="1"/>
</dbReference>
<dbReference type="STRING" id="5865.A7AQ35"/>
<reference evidence="14" key="2">
    <citation type="journal article" date="2020" name="Data Brief">
        <title>Transcriptome dataset of Babesia bovis life stages within vertebrate and invertebrate hosts.</title>
        <authorList>
            <person name="Ueti M.W."/>
            <person name="Johnson W.C."/>
            <person name="Kappmeyer L.S."/>
            <person name="Herndon D.R."/>
            <person name="Mousel M.R."/>
            <person name="Reif K.E."/>
            <person name="Taus N.S."/>
            <person name="Ifeonu O.O."/>
            <person name="Silva J.C."/>
            <person name="Suarez C.E."/>
            <person name="Brayton K.A."/>
        </authorList>
    </citation>
    <scope>NUCLEOTIDE SEQUENCE [LARGE SCALE GENOMIC DNA]</scope>
</reference>
<keyword evidence="14" id="KW-1185">Reference proteome</keyword>
<dbReference type="FunFam" id="3.40.50.300:FF:000221">
    <property type="entry name" value="Multidrug ABC transporter ATP-binding protein"/>
    <property type="match status" value="1"/>
</dbReference>
<dbReference type="Pfam" id="PF00664">
    <property type="entry name" value="ABC_membrane"/>
    <property type="match status" value="1"/>
</dbReference>
<dbReference type="PROSITE" id="PS50893">
    <property type="entry name" value="ABC_TRANSPORTER_2"/>
    <property type="match status" value="1"/>
</dbReference>
<dbReference type="AlphaFoldDB" id="A7AQ35"/>
<dbReference type="eggNOG" id="KOG0056">
    <property type="taxonomic scope" value="Eukaryota"/>
</dbReference>
<dbReference type="InterPro" id="IPR017871">
    <property type="entry name" value="ABC_transporter-like_CS"/>
</dbReference>
<keyword evidence="6" id="KW-0067">ATP-binding</keyword>
<organism evidence="13 14">
    <name type="scientific">Babesia bovis</name>
    <dbReference type="NCBI Taxonomy" id="5865"/>
    <lineage>
        <taxon>Eukaryota</taxon>
        <taxon>Sar</taxon>
        <taxon>Alveolata</taxon>
        <taxon>Apicomplexa</taxon>
        <taxon>Aconoidasida</taxon>
        <taxon>Piroplasmida</taxon>
        <taxon>Babesiidae</taxon>
        <taxon>Babesia</taxon>
    </lineage>
</organism>
<evidence type="ECO:0000256" key="8">
    <source>
        <dbReference type="ARBA" id="ARBA00023136"/>
    </source>
</evidence>
<dbReference type="PANTHER" id="PTHR24221:SF503">
    <property type="entry name" value="MITOCHONDRIAL POTASSIUM CHANNEL ATP-BINDING SUBUNIT"/>
    <property type="match status" value="1"/>
</dbReference>
<dbReference type="EMBL" id="AAXT01000001">
    <property type="protein sequence ID" value="EDO08669.1"/>
    <property type="molecule type" value="Genomic_DNA"/>
</dbReference>
<feature type="transmembrane region" description="Helical" evidence="10">
    <location>
        <begin position="201"/>
        <end position="220"/>
    </location>
</feature>
<feature type="transmembrane region" description="Helical" evidence="10">
    <location>
        <begin position="329"/>
        <end position="348"/>
    </location>
</feature>
<evidence type="ECO:0000256" key="5">
    <source>
        <dbReference type="ARBA" id="ARBA00022741"/>
    </source>
</evidence>
<reference evidence="13 14" key="1">
    <citation type="journal article" date="2007" name="PLoS Pathog.">
        <title>Genome sequence of Babesia bovis and comparative analysis of apicomplexan hemoprotozoa.</title>
        <authorList>
            <person name="Brayton K.A."/>
            <person name="Lau A.O.T."/>
            <person name="Herndon D.R."/>
            <person name="Hannick L."/>
            <person name="Kappmeyer L.S."/>
            <person name="Berens S.J."/>
            <person name="Bidwell S.L."/>
            <person name="Brown W.C."/>
            <person name="Crabtree J."/>
            <person name="Fadrosh D."/>
            <person name="Feldblum T."/>
            <person name="Forberger H.A."/>
            <person name="Haas B.J."/>
            <person name="Howell J.M."/>
            <person name="Khouri H."/>
            <person name="Koo H."/>
            <person name="Mann D.J."/>
            <person name="Norimine J."/>
            <person name="Paulsen I.T."/>
            <person name="Radune D."/>
            <person name="Ren Q."/>
            <person name="Smith R.K. Jr."/>
            <person name="Suarez C.E."/>
            <person name="White O."/>
            <person name="Wortman J.R."/>
            <person name="Knowles D.P. Jr."/>
            <person name="McElwain T.F."/>
            <person name="Nene V.M."/>
        </authorList>
    </citation>
    <scope>NUCLEOTIDE SEQUENCE [LARGE SCALE GENOMIC DNA]</scope>
    <source>
        <strain evidence="13">T2Bo</strain>
    </source>
</reference>
<dbReference type="VEuPathDB" id="PiroplasmaDB:BBOV_III011170"/>
<evidence type="ECO:0000256" key="10">
    <source>
        <dbReference type="SAM" id="Phobius"/>
    </source>
</evidence>
<dbReference type="SUPFAM" id="SSF52540">
    <property type="entry name" value="P-loop containing nucleoside triphosphate hydrolases"/>
    <property type="match status" value="1"/>
</dbReference>
<dbReference type="PROSITE" id="PS00211">
    <property type="entry name" value="ABC_TRANSPORTER_1"/>
    <property type="match status" value="1"/>
</dbReference>
<dbReference type="GO" id="GO:0005886">
    <property type="term" value="C:plasma membrane"/>
    <property type="evidence" value="ECO:0007669"/>
    <property type="project" value="UniProtKB-SubCell"/>
</dbReference>
<keyword evidence="3" id="KW-1003">Cell membrane</keyword>
<comment type="subcellular location">
    <subcellularLocation>
        <location evidence="1">Cell membrane</location>
        <topology evidence="1">Multi-pass membrane protein</topology>
    </subcellularLocation>
</comment>
<dbReference type="GeneID" id="5480497"/>
<feature type="domain" description="ABC transporter" evidence="11">
    <location>
        <begin position="385"/>
        <end position="624"/>
    </location>
</feature>
<evidence type="ECO:0000256" key="7">
    <source>
        <dbReference type="ARBA" id="ARBA00022989"/>
    </source>
</evidence>
<dbReference type="InterPro" id="IPR027417">
    <property type="entry name" value="P-loop_NTPase"/>
</dbReference>
<dbReference type="OMA" id="RTFMWIG"/>
<evidence type="ECO:0000256" key="3">
    <source>
        <dbReference type="ARBA" id="ARBA00022475"/>
    </source>
</evidence>
<dbReference type="InterPro" id="IPR003593">
    <property type="entry name" value="AAA+_ATPase"/>
</dbReference>
<evidence type="ECO:0000313" key="14">
    <source>
        <dbReference type="Proteomes" id="UP000002173"/>
    </source>
</evidence>
<dbReference type="InterPro" id="IPR039421">
    <property type="entry name" value="Type_1_exporter"/>
</dbReference>
<evidence type="ECO:0000313" key="13">
    <source>
        <dbReference type="EMBL" id="EDO08669.1"/>
    </source>
</evidence>
<dbReference type="GO" id="GO:0016887">
    <property type="term" value="F:ATP hydrolysis activity"/>
    <property type="evidence" value="ECO:0007669"/>
    <property type="project" value="InterPro"/>
</dbReference>
<proteinExistence type="predicted"/>
<feature type="domain" description="ABC transmembrane type-1" evidence="12">
    <location>
        <begin position="62"/>
        <end position="343"/>
    </location>
</feature>
<keyword evidence="4 10" id="KW-0812">Transmembrane</keyword>
<dbReference type="Gene3D" id="1.20.1560.10">
    <property type="entry name" value="ABC transporter type 1, transmembrane domain"/>
    <property type="match status" value="1"/>
</dbReference>
<dbReference type="InParanoid" id="A7AQ35"/>
<dbReference type="InterPro" id="IPR011527">
    <property type="entry name" value="ABC1_TM_dom"/>
</dbReference>
<accession>A7AQ35</accession>
<gene>
    <name evidence="13" type="ORF">BBOV_III011170</name>
</gene>